<dbReference type="InterPro" id="IPR019319">
    <property type="entry name" value="Plg-R(KT)"/>
</dbReference>
<proteinExistence type="predicted"/>
<keyword evidence="1" id="KW-0812">Transmembrane</keyword>
<dbReference type="OrthoDB" id="10256697at2759"/>
<dbReference type="STRING" id="225164.V4BDI0"/>
<feature type="transmembrane region" description="Helical" evidence="1">
    <location>
        <begin position="54"/>
        <end position="72"/>
    </location>
</feature>
<dbReference type="PANTHER" id="PTHR13411">
    <property type="entry name" value="PLASMINOGEN RECEPTOR (KT)"/>
    <property type="match status" value="1"/>
</dbReference>
<dbReference type="EMBL" id="KB203019">
    <property type="protein sequence ID" value="ESO86634.1"/>
    <property type="molecule type" value="Genomic_DNA"/>
</dbReference>
<dbReference type="GeneID" id="20245093"/>
<dbReference type="Pfam" id="PF10166">
    <property type="entry name" value="DUF2368"/>
    <property type="match status" value="1"/>
</dbReference>
<name>V4BDI0_LOTGI</name>
<evidence type="ECO:0000313" key="2">
    <source>
        <dbReference type="EMBL" id="ESO86634.1"/>
    </source>
</evidence>
<evidence type="ECO:0008006" key="4">
    <source>
        <dbReference type="Google" id="ProtNLM"/>
    </source>
</evidence>
<keyword evidence="1" id="KW-0472">Membrane</keyword>
<feature type="transmembrane region" description="Helical" evidence="1">
    <location>
        <begin position="78"/>
        <end position="95"/>
    </location>
</feature>
<keyword evidence="1" id="KW-1133">Transmembrane helix</keyword>
<evidence type="ECO:0000256" key="1">
    <source>
        <dbReference type="SAM" id="Phobius"/>
    </source>
</evidence>
<evidence type="ECO:0000313" key="3">
    <source>
        <dbReference type="Proteomes" id="UP000030746"/>
    </source>
</evidence>
<dbReference type="PANTHER" id="PTHR13411:SF6">
    <property type="entry name" value="PLASMINOGEN RECEPTOR (KT)"/>
    <property type="match status" value="1"/>
</dbReference>
<protein>
    <recommendedName>
        <fullName evidence="4">Plasminogen receptor (KT)</fullName>
    </recommendedName>
</protein>
<dbReference type="GO" id="GO:0005886">
    <property type="term" value="C:plasma membrane"/>
    <property type="evidence" value="ECO:0007669"/>
    <property type="project" value="InterPro"/>
</dbReference>
<reference evidence="2 3" key="1">
    <citation type="journal article" date="2013" name="Nature">
        <title>Insights into bilaterian evolution from three spiralian genomes.</title>
        <authorList>
            <person name="Simakov O."/>
            <person name="Marletaz F."/>
            <person name="Cho S.J."/>
            <person name="Edsinger-Gonzales E."/>
            <person name="Havlak P."/>
            <person name="Hellsten U."/>
            <person name="Kuo D.H."/>
            <person name="Larsson T."/>
            <person name="Lv J."/>
            <person name="Arendt D."/>
            <person name="Savage R."/>
            <person name="Osoegawa K."/>
            <person name="de Jong P."/>
            <person name="Grimwood J."/>
            <person name="Chapman J.A."/>
            <person name="Shapiro H."/>
            <person name="Aerts A."/>
            <person name="Otillar R.P."/>
            <person name="Terry A.Y."/>
            <person name="Boore J.L."/>
            <person name="Grigoriev I.V."/>
            <person name="Lindberg D.R."/>
            <person name="Seaver E.C."/>
            <person name="Weisblat D.A."/>
            <person name="Putnam N.H."/>
            <person name="Rokhsar D.S."/>
        </authorList>
    </citation>
    <scope>NUCLEOTIDE SEQUENCE [LARGE SCALE GENOMIC DNA]</scope>
</reference>
<dbReference type="Proteomes" id="UP000030746">
    <property type="component" value="Unassembled WGS sequence"/>
</dbReference>
<dbReference type="AlphaFoldDB" id="V4BDI0"/>
<dbReference type="KEGG" id="lgi:LOTGIDRAFT_194783"/>
<accession>V4BDI0</accession>
<dbReference type="HOGENOM" id="CLU_115107_1_0_1"/>
<gene>
    <name evidence="2" type="ORF">LOTGIDRAFT_194783</name>
</gene>
<dbReference type="OMA" id="MGYYTDW"/>
<keyword evidence="3" id="KW-1185">Reference proteome</keyword>
<dbReference type="RefSeq" id="XP_009062616.1">
    <property type="nucleotide sequence ID" value="XM_009064368.1"/>
</dbReference>
<organism evidence="2 3">
    <name type="scientific">Lottia gigantea</name>
    <name type="common">Giant owl limpet</name>
    <dbReference type="NCBI Taxonomy" id="225164"/>
    <lineage>
        <taxon>Eukaryota</taxon>
        <taxon>Metazoa</taxon>
        <taxon>Spiralia</taxon>
        <taxon>Lophotrochozoa</taxon>
        <taxon>Mollusca</taxon>
        <taxon>Gastropoda</taxon>
        <taxon>Patellogastropoda</taxon>
        <taxon>Lottioidea</taxon>
        <taxon>Lottiidae</taxon>
        <taxon>Lottia</taxon>
    </lineage>
</organism>
<sequence>MGMFISKAMDENMKKQQEFMMQNQIVMLERQIQMQNQMRERQMAMQIARSRDMILWYGSFYVFAALGSIAGYRKKGNPAFIAPLIPLTLLLAYQYDMAHGSKMIRIRAEADRVLDLESEVIEMPHGLPTFSQIEAGRLKQKTEERLGQSHDIFL</sequence>
<dbReference type="CTD" id="20245093"/>